<dbReference type="InterPro" id="IPR005119">
    <property type="entry name" value="LysR_subst-bd"/>
</dbReference>
<evidence type="ECO:0000256" key="4">
    <source>
        <dbReference type="ARBA" id="ARBA00023163"/>
    </source>
</evidence>
<sequence>MSIENLSAKDLNLLPVFQVLLEEQNVTRAAGRLNLSQPAISRNLARLRLLFDDPLFTRSPKGLSPTPRALSIALTLQSTLQEISHLIEPEIFDPATSDRHFRIATTDYGTQVLLPALIEQLQVHAPNVELEILPWDEGVIHNLDSLDIDMAICTVKDAPAGVHGRGVGDDEFVCVIRKGHSLIKQGLTLENYANNKHALITMGGERKGVIDYVLEEQGLQRKVMLRVPHFVAALALVARTDLILTVPKGLAKSCADAYSLDILPLPLPQSRFTYSIVWHERMLKDPSHQWLRQLMFESLSRTLIENAS</sequence>
<proteinExistence type="inferred from homology"/>
<dbReference type="Gene3D" id="1.10.10.10">
    <property type="entry name" value="Winged helix-like DNA-binding domain superfamily/Winged helix DNA-binding domain"/>
    <property type="match status" value="1"/>
</dbReference>
<dbReference type="CDD" id="cd08417">
    <property type="entry name" value="PBP2_Nitroaromatics_like"/>
    <property type="match status" value="1"/>
</dbReference>
<dbReference type="InterPro" id="IPR036388">
    <property type="entry name" value="WH-like_DNA-bd_sf"/>
</dbReference>
<dbReference type="OrthoDB" id="8720143at2"/>
<accession>A0A5S9PXU6</accession>
<evidence type="ECO:0000313" key="6">
    <source>
        <dbReference type="EMBL" id="CAA0109309.1"/>
    </source>
</evidence>
<dbReference type="InterPro" id="IPR036390">
    <property type="entry name" value="WH_DNA-bd_sf"/>
</dbReference>
<dbReference type="Proteomes" id="UP000434580">
    <property type="component" value="Unassembled WGS sequence"/>
</dbReference>
<dbReference type="GO" id="GO:0003677">
    <property type="term" value="F:DNA binding"/>
    <property type="evidence" value="ECO:0007669"/>
    <property type="project" value="UniProtKB-KW"/>
</dbReference>
<reference evidence="6 7" key="1">
    <citation type="submission" date="2019-11" db="EMBL/GenBank/DDBJ databases">
        <authorList>
            <person name="Holert J."/>
        </authorList>
    </citation>
    <scope>NUCLEOTIDE SEQUENCE [LARGE SCALE GENOMIC DNA]</scope>
    <source>
        <strain evidence="6">BC5_2</strain>
    </source>
</reference>
<dbReference type="Pfam" id="PF00126">
    <property type="entry name" value="HTH_1"/>
    <property type="match status" value="1"/>
</dbReference>
<dbReference type="Pfam" id="PF03466">
    <property type="entry name" value="LysR_substrate"/>
    <property type="match status" value="1"/>
</dbReference>
<evidence type="ECO:0000259" key="5">
    <source>
        <dbReference type="PROSITE" id="PS50931"/>
    </source>
</evidence>
<dbReference type="PROSITE" id="PS50931">
    <property type="entry name" value="HTH_LYSR"/>
    <property type="match status" value="1"/>
</dbReference>
<evidence type="ECO:0000313" key="7">
    <source>
        <dbReference type="Proteomes" id="UP000434580"/>
    </source>
</evidence>
<dbReference type="PANTHER" id="PTHR30118:SF15">
    <property type="entry name" value="TRANSCRIPTIONAL REGULATORY PROTEIN"/>
    <property type="match status" value="1"/>
</dbReference>
<organism evidence="6 7">
    <name type="scientific">BD1-7 clade bacterium</name>
    <dbReference type="NCBI Taxonomy" id="2029982"/>
    <lineage>
        <taxon>Bacteria</taxon>
        <taxon>Pseudomonadati</taxon>
        <taxon>Pseudomonadota</taxon>
        <taxon>Gammaproteobacteria</taxon>
        <taxon>Cellvibrionales</taxon>
        <taxon>Spongiibacteraceae</taxon>
        <taxon>BD1-7 clade</taxon>
    </lineage>
</organism>
<evidence type="ECO:0000256" key="1">
    <source>
        <dbReference type="ARBA" id="ARBA00009437"/>
    </source>
</evidence>
<protein>
    <submittedName>
        <fullName evidence="6">PCP degradation transcriptional activation protein</fullName>
    </submittedName>
</protein>
<dbReference type="InterPro" id="IPR000847">
    <property type="entry name" value="LysR_HTH_N"/>
</dbReference>
<dbReference type="InterPro" id="IPR037402">
    <property type="entry name" value="YidZ_PBP2"/>
</dbReference>
<keyword evidence="3" id="KW-0238">DNA-binding</keyword>
<evidence type="ECO:0000256" key="3">
    <source>
        <dbReference type="ARBA" id="ARBA00023125"/>
    </source>
</evidence>
<dbReference type="AlphaFoldDB" id="A0A5S9PXU6"/>
<dbReference type="InterPro" id="IPR050389">
    <property type="entry name" value="LysR-type_TF"/>
</dbReference>
<gene>
    <name evidence="6" type="primary">pcpR_2</name>
    <name evidence="6" type="ORF">DPBNPPHM_01274</name>
</gene>
<dbReference type="GO" id="GO:0003700">
    <property type="term" value="F:DNA-binding transcription factor activity"/>
    <property type="evidence" value="ECO:0007669"/>
    <property type="project" value="InterPro"/>
</dbReference>
<dbReference type="Gene3D" id="3.40.190.10">
    <property type="entry name" value="Periplasmic binding protein-like II"/>
    <property type="match status" value="2"/>
</dbReference>
<dbReference type="PANTHER" id="PTHR30118">
    <property type="entry name" value="HTH-TYPE TRANSCRIPTIONAL REGULATOR LEUO-RELATED"/>
    <property type="match status" value="1"/>
</dbReference>
<name>A0A5S9PXU6_9GAMM</name>
<dbReference type="SUPFAM" id="SSF53850">
    <property type="entry name" value="Periplasmic binding protein-like II"/>
    <property type="match status" value="1"/>
</dbReference>
<comment type="similarity">
    <text evidence="1">Belongs to the LysR transcriptional regulatory family.</text>
</comment>
<dbReference type="SUPFAM" id="SSF46785">
    <property type="entry name" value="Winged helix' DNA-binding domain"/>
    <property type="match status" value="1"/>
</dbReference>
<evidence type="ECO:0000256" key="2">
    <source>
        <dbReference type="ARBA" id="ARBA00023015"/>
    </source>
</evidence>
<dbReference type="PRINTS" id="PR00039">
    <property type="entry name" value="HTHLYSR"/>
</dbReference>
<keyword evidence="4" id="KW-0804">Transcription</keyword>
<dbReference type="EMBL" id="CACSII010000016">
    <property type="protein sequence ID" value="CAA0109309.1"/>
    <property type="molecule type" value="Genomic_DNA"/>
</dbReference>
<keyword evidence="2" id="KW-0805">Transcription regulation</keyword>
<feature type="domain" description="HTH lysR-type" evidence="5">
    <location>
        <begin position="10"/>
        <end position="66"/>
    </location>
</feature>